<dbReference type="PANTHER" id="PTHR47506">
    <property type="entry name" value="TRANSCRIPTIONAL REGULATORY PROTEIN"/>
    <property type="match status" value="1"/>
</dbReference>
<dbReference type="InterPro" id="IPR001647">
    <property type="entry name" value="HTH_TetR"/>
</dbReference>
<dbReference type="Pfam" id="PF00440">
    <property type="entry name" value="TetR_N"/>
    <property type="match status" value="1"/>
</dbReference>
<dbReference type="PRINTS" id="PR00455">
    <property type="entry name" value="HTHTETR"/>
</dbReference>
<dbReference type="InterPro" id="IPR009057">
    <property type="entry name" value="Homeodomain-like_sf"/>
</dbReference>
<dbReference type="SUPFAM" id="SSF48498">
    <property type="entry name" value="Tetracyclin repressor-like, C-terminal domain"/>
    <property type="match status" value="1"/>
</dbReference>
<dbReference type="PANTHER" id="PTHR47506:SF1">
    <property type="entry name" value="HTH-TYPE TRANSCRIPTIONAL REGULATOR YJDC"/>
    <property type="match status" value="1"/>
</dbReference>
<evidence type="ECO:0000313" key="6">
    <source>
        <dbReference type="EMBL" id="GAA3559151.1"/>
    </source>
</evidence>
<evidence type="ECO:0000256" key="4">
    <source>
        <dbReference type="PROSITE-ProRule" id="PRU00335"/>
    </source>
</evidence>
<organism evidence="6 7">
    <name type="scientific">Amycolatopsis ultiminotia</name>
    <dbReference type="NCBI Taxonomy" id="543629"/>
    <lineage>
        <taxon>Bacteria</taxon>
        <taxon>Bacillati</taxon>
        <taxon>Actinomycetota</taxon>
        <taxon>Actinomycetes</taxon>
        <taxon>Pseudonocardiales</taxon>
        <taxon>Pseudonocardiaceae</taxon>
        <taxon>Amycolatopsis</taxon>
    </lineage>
</organism>
<keyword evidence="3" id="KW-0804">Transcription</keyword>
<evidence type="ECO:0000256" key="2">
    <source>
        <dbReference type="ARBA" id="ARBA00023125"/>
    </source>
</evidence>
<dbReference type="SUPFAM" id="SSF46689">
    <property type="entry name" value="Homeodomain-like"/>
    <property type="match status" value="1"/>
</dbReference>
<keyword evidence="1" id="KW-0805">Transcription regulation</keyword>
<dbReference type="InterPro" id="IPR036271">
    <property type="entry name" value="Tet_transcr_reg_TetR-rel_C_sf"/>
</dbReference>
<sequence length="211" mass="23403">MWYMETQAPTAVTDRGRRSRESIVDAAAALMYTHGVAGTSVDKVLAASGAGKSQMYHYFKNKDQLVEAVIDRYLERILGNQPTIRALTSWADFDRWAEELLALHRGPDGPIACPLGNLAGELGDQPRVRLLLDRAYRDWESHLERGLHTLRDKGLLRSTADPARLAQSAMACLQGGLLLGHIRNDITPIEDVLRIAITHLRSHAVDADERG</sequence>
<keyword evidence="7" id="KW-1185">Reference proteome</keyword>
<protein>
    <submittedName>
        <fullName evidence="6">TetR/AcrR family transcriptional regulator</fullName>
    </submittedName>
</protein>
<evidence type="ECO:0000256" key="1">
    <source>
        <dbReference type="ARBA" id="ARBA00023015"/>
    </source>
</evidence>
<feature type="DNA-binding region" description="H-T-H motif" evidence="4">
    <location>
        <begin position="40"/>
        <end position="59"/>
    </location>
</feature>
<feature type="domain" description="HTH tetR-type" evidence="5">
    <location>
        <begin position="17"/>
        <end position="77"/>
    </location>
</feature>
<accession>A0ABP6X210</accession>
<dbReference type="Pfam" id="PF16925">
    <property type="entry name" value="TetR_C_13"/>
    <property type="match status" value="1"/>
</dbReference>
<proteinExistence type="predicted"/>
<name>A0ABP6X210_9PSEU</name>
<gene>
    <name evidence="6" type="ORF">GCM10022222_48510</name>
</gene>
<evidence type="ECO:0000313" key="7">
    <source>
        <dbReference type="Proteomes" id="UP001500689"/>
    </source>
</evidence>
<evidence type="ECO:0000259" key="5">
    <source>
        <dbReference type="PROSITE" id="PS50977"/>
    </source>
</evidence>
<dbReference type="EMBL" id="BAAAZN010000010">
    <property type="protein sequence ID" value="GAA3559151.1"/>
    <property type="molecule type" value="Genomic_DNA"/>
</dbReference>
<dbReference type="InterPro" id="IPR011075">
    <property type="entry name" value="TetR_C"/>
</dbReference>
<keyword evidence="2 4" id="KW-0238">DNA-binding</keyword>
<comment type="caution">
    <text evidence="6">The sequence shown here is derived from an EMBL/GenBank/DDBJ whole genome shotgun (WGS) entry which is preliminary data.</text>
</comment>
<dbReference type="Proteomes" id="UP001500689">
    <property type="component" value="Unassembled WGS sequence"/>
</dbReference>
<reference evidence="7" key="1">
    <citation type="journal article" date="2019" name="Int. J. Syst. Evol. Microbiol.">
        <title>The Global Catalogue of Microorganisms (GCM) 10K type strain sequencing project: providing services to taxonomists for standard genome sequencing and annotation.</title>
        <authorList>
            <consortium name="The Broad Institute Genomics Platform"/>
            <consortium name="The Broad Institute Genome Sequencing Center for Infectious Disease"/>
            <person name="Wu L."/>
            <person name="Ma J."/>
        </authorList>
    </citation>
    <scope>NUCLEOTIDE SEQUENCE [LARGE SCALE GENOMIC DNA]</scope>
    <source>
        <strain evidence="7">JCM 16898</strain>
    </source>
</reference>
<dbReference type="Gene3D" id="1.10.357.10">
    <property type="entry name" value="Tetracycline Repressor, domain 2"/>
    <property type="match status" value="1"/>
</dbReference>
<dbReference type="PROSITE" id="PS50977">
    <property type="entry name" value="HTH_TETR_2"/>
    <property type="match status" value="1"/>
</dbReference>
<evidence type="ECO:0000256" key="3">
    <source>
        <dbReference type="ARBA" id="ARBA00023163"/>
    </source>
</evidence>